<dbReference type="RefSeq" id="WP_227578790.1">
    <property type="nucleotide sequence ID" value="NZ_CP101987.1"/>
</dbReference>
<dbReference type="Proteomes" id="UP001316384">
    <property type="component" value="Chromosome"/>
</dbReference>
<dbReference type="EMBL" id="CP101987">
    <property type="protein sequence ID" value="UUI71618.1"/>
    <property type="molecule type" value="Genomic_DNA"/>
</dbReference>
<gene>
    <name evidence="1" type="ORF">NP048_17790</name>
</gene>
<reference evidence="1 2" key="1">
    <citation type="submission" date="2022-07" db="EMBL/GenBank/DDBJ databases">
        <title>Novel species in genus cellulomonas.</title>
        <authorList>
            <person name="Ye L."/>
        </authorList>
    </citation>
    <scope>NUCLEOTIDE SEQUENCE [LARGE SCALE GENOMIC DNA]</scope>
    <source>
        <strain evidence="2">zg-B89</strain>
    </source>
</reference>
<protein>
    <submittedName>
        <fullName evidence="1">Uncharacterized protein</fullName>
    </submittedName>
</protein>
<evidence type="ECO:0000313" key="1">
    <source>
        <dbReference type="EMBL" id="UUI71618.1"/>
    </source>
</evidence>
<evidence type="ECO:0000313" key="2">
    <source>
        <dbReference type="Proteomes" id="UP001316384"/>
    </source>
</evidence>
<sequence>MRGPAVTVEDPVRRWVADAVAALRAGTSYVDQIDLDDLLGTAYDVRTAVPTGLEVLAAAHATLADVPDVAPRLAVPLAESPTLDARAPALDDVETLHDTFHPPGLYVVRRNLEHLTGGWEEYRVGYDRVVRDLGDGLRVEASYSCWRDEAERANGWSFARTLWFDVRREGDEGAGCP</sequence>
<accession>A0ABY5KTF5</accession>
<name>A0ABY5KTF5_9CELL</name>
<organism evidence="1 2">
    <name type="scientific">Cellulomonas xiejunii</name>
    <dbReference type="NCBI Taxonomy" id="2968083"/>
    <lineage>
        <taxon>Bacteria</taxon>
        <taxon>Bacillati</taxon>
        <taxon>Actinomycetota</taxon>
        <taxon>Actinomycetes</taxon>
        <taxon>Micrococcales</taxon>
        <taxon>Cellulomonadaceae</taxon>
        <taxon>Cellulomonas</taxon>
    </lineage>
</organism>
<proteinExistence type="predicted"/>
<keyword evidence="2" id="KW-1185">Reference proteome</keyword>